<dbReference type="GO" id="GO:0016020">
    <property type="term" value="C:membrane"/>
    <property type="evidence" value="ECO:0007669"/>
    <property type="project" value="InterPro"/>
</dbReference>
<dbReference type="EMBL" id="MPPL01000001">
    <property type="protein sequence ID" value="OKS88043.1"/>
    <property type="molecule type" value="Genomic_DNA"/>
</dbReference>
<dbReference type="Gene3D" id="3.30.565.10">
    <property type="entry name" value="Histidine kinase-like ATPase, C-terminal domain"/>
    <property type="match status" value="1"/>
</dbReference>
<protein>
    <recommendedName>
        <fullName evidence="2">Signal transduction histidine kinase internal region domain-containing protein</fullName>
    </recommendedName>
</protein>
<evidence type="ECO:0000313" key="4">
    <source>
        <dbReference type="Proteomes" id="UP000186720"/>
    </source>
</evidence>
<feature type="transmembrane region" description="Helical" evidence="1">
    <location>
        <begin position="12"/>
        <end position="31"/>
    </location>
</feature>
<feature type="domain" description="Signal transduction histidine kinase internal region" evidence="2">
    <location>
        <begin position="164"/>
        <end position="243"/>
    </location>
</feature>
<evidence type="ECO:0000313" key="3">
    <source>
        <dbReference type="EMBL" id="OKS88043.1"/>
    </source>
</evidence>
<name>A0A1Q6A207_9SPHI</name>
<dbReference type="InterPro" id="IPR010559">
    <property type="entry name" value="Sig_transdc_His_kin_internal"/>
</dbReference>
<keyword evidence="1" id="KW-1133">Transmembrane helix</keyword>
<dbReference type="Pfam" id="PF06580">
    <property type="entry name" value="His_kinase"/>
    <property type="match status" value="1"/>
</dbReference>
<dbReference type="PANTHER" id="PTHR34220">
    <property type="entry name" value="SENSOR HISTIDINE KINASE YPDA"/>
    <property type="match status" value="1"/>
</dbReference>
<dbReference type="InterPro" id="IPR050640">
    <property type="entry name" value="Bact_2-comp_sensor_kinase"/>
</dbReference>
<feature type="transmembrane region" description="Helical" evidence="1">
    <location>
        <begin position="119"/>
        <end position="144"/>
    </location>
</feature>
<dbReference type="OrthoDB" id="9792992at2"/>
<gene>
    <name evidence="3" type="ORF">RG47T_3507</name>
</gene>
<dbReference type="AlphaFoldDB" id="A0A1Q6A207"/>
<comment type="caution">
    <text evidence="3">The sequence shown here is derived from an EMBL/GenBank/DDBJ whole genome shotgun (WGS) entry which is preliminary data.</text>
</comment>
<evidence type="ECO:0000256" key="1">
    <source>
        <dbReference type="SAM" id="Phobius"/>
    </source>
</evidence>
<dbReference type="InterPro" id="IPR036890">
    <property type="entry name" value="HATPase_C_sf"/>
</dbReference>
<feature type="transmembrane region" description="Helical" evidence="1">
    <location>
        <begin position="76"/>
        <end position="99"/>
    </location>
</feature>
<keyword evidence="1" id="KW-0812">Transmembrane</keyword>
<dbReference type="PANTHER" id="PTHR34220:SF7">
    <property type="entry name" value="SENSOR HISTIDINE KINASE YPDA"/>
    <property type="match status" value="1"/>
</dbReference>
<sequence>MIKKLSLTPKLGLHLLFWLAFIAYQIISLGVMSNDVVSFTFDVQQITLVLTTIIVCYTNLLIFLPKFYDSKKFATYICLLLLLVFFGALLDRAWAHFIWRRWDKYHFPERYLLDKNQFWITLRILRNAVRIFLMIALTTFLRLARRSYQTEKNIKELEIEKISAELGYLKAQINPHFFFNTLNSLHALTIDTSAKANALVLRLSDLMHYMLYKTGTSKVLLTEEIKYLEDYISIEDIRFADRLEVSFQYFGDLNGKTITPLLLLPFIENAFKHGITNGSGWVTINLKVSGNELALRVKNSYHQSIEVREHGLGVKNLKRRLELTYPDRHELLLIKHEEYFEAYLKIGL</sequence>
<reference evidence="3 4" key="1">
    <citation type="submission" date="2016-11" db="EMBL/GenBank/DDBJ databases">
        <title>Whole Genome Sequencing of Mucilaginibacter polytrichastri RG4-7(T) isolated from the moss sample.</title>
        <authorList>
            <person name="Li Y."/>
        </authorList>
    </citation>
    <scope>NUCLEOTIDE SEQUENCE [LARGE SCALE GENOMIC DNA]</scope>
    <source>
        <strain evidence="3 4">RG4-7</strain>
    </source>
</reference>
<proteinExistence type="predicted"/>
<keyword evidence="1" id="KW-0472">Membrane</keyword>
<evidence type="ECO:0000259" key="2">
    <source>
        <dbReference type="Pfam" id="PF06580"/>
    </source>
</evidence>
<dbReference type="Proteomes" id="UP000186720">
    <property type="component" value="Unassembled WGS sequence"/>
</dbReference>
<keyword evidence="4" id="KW-1185">Reference proteome</keyword>
<accession>A0A1Q6A207</accession>
<dbReference type="RefSeq" id="WP_074490564.1">
    <property type="nucleotide sequence ID" value="NZ_FPAM01000010.1"/>
</dbReference>
<organism evidence="3 4">
    <name type="scientific">Mucilaginibacter polytrichastri</name>
    <dbReference type="NCBI Taxonomy" id="1302689"/>
    <lineage>
        <taxon>Bacteria</taxon>
        <taxon>Pseudomonadati</taxon>
        <taxon>Bacteroidota</taxon>
        <taxon>Sphingobacteriia</taxon>
        <taxon>Sphingobacteriales</taxon>
        <taxon>Sphingobacteriaceae</taxon>
        <taxon>Mucilaginibacter</taxon>
    </lineage>
</organism>
<dbReference type="GO" id="GO:0000155">
    <property type="term" value="F:phosphorelay sensor kinase activity"/>
    <property type="evidence" value="ECO:0007669"/>
    <property type="project" value="InterPro"/>
</dbReference>
<dbReference type="STRING" id="1302689.RG47T_3507"/>
<feature type="transmembrane region" description="Helical" evidence="1">
    <location>
        <begin position="43"/>
        <end position="64"/>
    </location>
</feature>